<protein>
    <submittedName>
        <fullName evidence="2">Uncharacterized protein</fullName>
    </submittedName>
</protein>
<comment type="caution">
    <text evidence="2">The sequence shown here is derived from an EMBL/GenBank/DDBJ whole genome shotgun (WGS) entry which is preliminary data.</text>
</comment>
<evidence type="ECO:0000313" key="2">
    <source>
        <dbReference type="EMBL" id="TNN27676.1"/>
    </source>
</evidence>
<feature type="region of interest" description="Disordered" evidence="1">
    <location>
        <begin position="29"/>
        <end position="66"/>
    </location>
</feature>
<sequence length="66" mass="7458">MYNKRRAILDSGAFVLHNNVSKGVKAVGFRLEDKGPPGGRVHKSKHSQRNNHKHRRLRATRGSEAK</sequence>
<proteinExistence type="predicted"/>
<accession>A0A4Z2EFM4</accession>
<reference evidence="2 3" key="1">
    <citation type="submission" date="2019-03" db="EMBL/GenBank/DDBJ databases">
        <title>First draft genome of Liparis tanakae, snailfish: a comprehensive survey of snailfish specific genes.</title>
        <authorList>
            <person name="Kim W."/>
            <person name="Song I."/>
            <person name="Jeong J.-H."/>
            <person name="Kim D."/>
            <person name="Kim S."/>
            <person name="Ryu S."/>
            <person name="Song J.Y."/>
            <person name="Lee S.K."/>
        </authorList>
    </citation>
    <scope>NUCLEOTIDE SEQUENCE [LARGE SCALE GENOMIC DNA]</scope>
    <source>
        <tissue evidence="2">Muscle</tissue>
    </source>
</reference>
<evidence type="ECO:0000256" key="1">
    <source>
        <dbReference type="SAM" id="MobiDB-lite"/>
    </source>
</evidence>
<keyword evidence="3" id="KW-1185">Reference proteome</keyword>
<organism evidence="2 3">
    <name type="scientific">Liparis tanakae</name>
    <name type="common">Tanaka's snailfish</name>
    <dbReference type="NCBI Taxonomy" id="230148"/>
    <lineage>
        <taxon>Eukaryota</taxon>
        <taxon>Metazoa</taxon>
        <taxon>Chordata</taxon>
        <taxon>Craniata</taxon>
        <taxon>Vertebrata</taxon>
        <taxon>Euteleostomi</taxon>
        <taxon>Actinopterygii</taxon>
        <taxon>Neopterygii</taxon>
        <taxon>Teleostei</taxon>
        <taxon>Neoteleostei</taxon>
        <taxon>Acanthomorphata</taxon>
        <taxon>Eupercaria</taxon>
        <taxon>Perciformes</taxon>
        <taxon>Cottioidei</taxon>
        <taxon>Cottales</taxon>
        <taxon>Liparidae</taxon>
        <taxon>Liparis</taxon>
    </lineage>
</organism>
<evidence type="ECO:0000313" key="3">
    <source>
        <dbReference type="Proteomes" id="UP000314294"/>
    </source>
</evidence>
<name>A0A4Z2EFM4_9TELE</name>
<feature type="compositionally biased region" description="Basic residues" evidence="1">
    <location>
        <begin position="40"/>
        <end position="59"/>
    </location>
</feature>
<gene>
    <name evidence="2" type="ORF">EYF80_062177</name>
</gene>
<dbReference type="AlphaFoldDB" id="A0A4Z2EFM4"/>
<dbReference type="Proteomes" id="UP000314294">
    <property type="component" value="Unassembled WGS sequence"/>
</dbReference>
<dbReference type="EMBL" id="SRLO01007905">
    <property type="protein sequence ID" value="TNN27676.1"/>
    <property type="molecule type" value="Genomic_DNA"/>
</dbReference>